<protein>
    <recommendedName>
        <fullName evidence="1">Putative zinc-finger domain-containing protein</fullName>
    </recommendedName>
</protein>
<sequence>MEMSCDKVRGLFQDYVTRELSPGKRRLVDEHLLECEGCRKELALMSAIVSSLDSQSVLEPSAEFSHRVMSALPRQSRLVLSPWLSLVLVPILGGLMYLFRVQLATGLLGVLDRLGIDLSGLAQFQMPDLSNITMQQLAIVPFVLAGLGLILVLGAAIFCLQPHQY</sequence>
<feature type="domain" description="Putative zinc-finger" evidence="1">
    <location>
        <begin position="5"/>
        <end position="39"/>
    </location>
</feature>
<organism evidence="2 3">
    <name type="scientific">candidate division WOR-3 bacterium JGI_Cruoil_03_51_56</name>
    <dbReference type="NCBI Taxonomy" id="1973747"/>
    <lineage>
        <taxon>Bacteria</taxon>
        <taxon>Bacteria division WOR-3</taxon>
    </lineage>
</organism>
<reference evidence="2 3" key="1">
    <citation type="submission" date="2017-07" db="EMBL/GenBank/DDBJ databases">
        <title>Recovery of genomes from metagenomes via a dereplication, aggregation, and scoring strategy.</title>
        <authorList>
            <person name="Sieber C.M."/>
            <person name="Probst A.J."/>
            <person name="Sharrar A."/>
            <person name="Thomas B.C."/>
            <person name="Hess M."/>
            <person name="Tringe S.G."/>
            <person name="Banfield J.F."/>
        </authorList>
    </citation>
    <scope>NUCLEOTIDE SEQUENCE [LARGE SCALE GENOMIC DNA]</scope>
    <source>
        <strain evidence="2">JGI_Cruoil_03_51_56</strain>
    </source>
</reference>
<proteinExistence type="predicted"/>
<evidence type="ECO:0000259" key="1">
    <source>
        <dbReference type="Pfam" id="PF13490"/>
    </source>
</evidence>
<dbReference type="Pfam" id="PF13490">
    <property type="entry name" value="zf-HC2"/>
    <property type="match status" value="1"/>
</dbReference>
<comment type="caution">
    <text evidence="2">The sequence shown here is derived from an EMBL/GenBank/DDBJ whole genome shotgun (WGS) entry which is preliminary data.</text>
</comment>
<evidence type="ECO:0000313" key="3">
    <source>
        <dbReference type="Proteomes" id="UP000215559"/>
    </source>
</evidence>
<dbReference type="Gene3D" id="1.10.10.1320">
    <property type="entry name" value="Anti-sigma factor, zinc-finger domain"/>
    <property type="match status" value="1"/>
</dbReference>
<accession>A0A235BRI9</accession>
<evidence type="ECO:0000313" key="2">
    <source>
        <dbReference type="EMBL" id="OYD14948.1"/>
    </source>
</evidence>
<name>A0A235BRI9_UNCW3</name>
<dbReference type="EMBL" id="NOZP01000132">
    <property type="protein sequence ID" value="OYD14948.1"/>
    <property type="molecule type" value="Genomic_DNA"/>
</dbReference>
<dbReference type="AlphaFoldDB" id="A0A235BRI9"/>
<gene>
    <name evidence="2" type="ORF">CH330_07115</name>
</gene>
<dbReference type="Proteomes" id="UP000215559">
    <property type="component" value="Unassembled WGS sequence"/>
</dbReference>
<dbReference type="InterPro" id="IPR041916">
    <property type="entry name" value="Anti_sigma_zinc_sf"/>
</dbReference>
<dbReference type="InterPro" id="IPR027383">
    <property type="entry name" value="Znf_put"/>
</dbReference>